<dbReference type="Proteomes" id="UP000553756">
    <property type="component" value="Unassembled WGS sequence"/>
</dbReference>
<feature type="signal peptide" evidence="1">
    <location>
        <begin position="1"/>
        <end position="22"/>
    </location>
</feature>
<protein>
    <submittedName>
        <fullName evidence="2">ABC transporter substrate-binding protein</fullName>
    </submittedName>
</protein>
<dbReference type="SUPFAM" id="SSF53850">
    <property type="entry name" value="Periplasmic binding protein-like II"/>
    <property type="match status" value="1"/>
</dbReference>
<gene>
    <name evidence="2" type="ORF">G1C94_1278</name>
</gene>
<dbReference type="PANTHER" id="PTHR43649:SF12">
    <property type="entry name" value="DIACETYLCHITOBIOSE BINDING PROTEIN DASA"/>
    <property type="match status" value="1"/>
</dbReference>
<dbReference type="Pfam" id="PF01547">
    <property type="entry name" value="SBP_bac_1"/>
    <property type="match status" value="1"/>
</dbReference>
<organism evidence="2 3">
    <name type="scientific">Bifidobacterium panos</name>
    <dbReference type="NCBI Taxonomy" id="2675321"/>
    <lineage>
        <taxon>Bacteria</taxon>
        <taxon>Bacillati</taxon>
        <taxon>Actinomycetota</taxon>
        <taxon>Actinomycetes</taxon>
        <taxon>Bifidobacteriales</taxon>
        <taxon>Bifidobacteriaceae</taxon>
        <taxon>Bifidobacterium</taxon>
    </lineage>
</organism>
<evidence type="ECO:0000313" key="2">
    <source>
        <dbReference type="EMBL" id="NMN02656.1"/>
    </source>
</evidence>
<dbReference type="EMBL" id="JAAIIJ010000024">
    <property type="protein sequence ID" value="NMN02656.1"/>
    <property type="molecule type" value="Genomic_DNA"/>
</dbReference>
<keyword evidence="3" id="KW-1185">Reference proteome</keyword>
<dbReference type="Gene3D" id="3.40.190.10">
    <property type="entry name" value="Periplasmic binding protein-like II"/>
    <property type="match status" value="1"/>
</dbReference>
<feature type="chain" id="PRO_5046954502" evidence="1">
    <location>
        <begin position="23"/>
        <end position="418"/>
    </location>
</feature>
<dbReference type="RefSeq" id="WP_172146646.1">
    <property type="nucleotide sequence ID" value="NZ_JAAIIJ010000024.1"/>
</dbReference>
<evidence type="ECO:0000313" key="3">
    <source>
        <dbReference type="Proteomes" id="UP000553756"/>
    </source>
</evidence>
<dbReference type="PROSITE" id="PS51257">
    <property type="entry name" value="PROKAR_LIPOPROTEIN"/>
    <property type="match status" value="1"/>
</dbReference>
<dbReference type="PANTHER" id="PTHR43649">
    <property type="entry name" value="ARABINOSE-BINDING PROTEIN-RELATED"/>
    <property type="match status" value="1"/>
</dbReference>
<accession>A0ABX1SXT9</accession>
<evidence type="ECO:0000256" key="1">
    <source>
        <dbReference type="SAM" id="SignalP"/>
    </source>
</evidence>
<sequence length="418" mass="46282">MNKVVKRIIGGSLAATLMLSMAACGSSSSSSNSGSDAKEITLTFADDQNGAYKTLAEQYEKEKGVKVNVMEVPYSDLSTKLSNAVKANDLPDIARVPQIDPVWSDQLEDLSDLATKYEVMDSLIVKNDSGQVLTIPSDLTAVGLFINTTLFDKAGVSYPSADGSWTWDEFIDSLKKVQEATGAKYGMVMDASTHRERSFLYQFGSKGVQQQSDGSWALDDKAKTALEYLKNINDDSIMPKSVWLSSEDPSSLFKSGQVAAYYSGNWQVADFVTSISSFDWKTVVMPSQPTRATNVGTNYMVAYSEAGKQFLDWFYSKDVYSKFCQQGNYLSALDSVTPTFEQRNEDMQLFQEEIAKSDQDVLAHQITVQLQLALKGSVLPSDDPMKEETIKYLSGEEDVDTAIKNMNTKFTKYYTVDE</sequence>
<dbReference type="InterPro" id="IPR006059">
    <property type="entry name" value="SBP"/>
</dbReference>
<proteinExistence type="predicted"/>
<dbReference type="InterPro" id="IPR050490">
    <property type="entry name" value="Bact_solute-bd_prot1"/>
</dbReference>
<keyword evidence="1" id="KW-0732">Signal</keyword>
<comment type="caution">
    <text evidence="2">The sequence shown here is derived from an EMBL/GenBank/DDBJ whole genome shotgun (WGS) entry which is preliminary data.</text>
</comment>
<reference evidence="2 3" key="1">
    <citation type="submission" date="2020-02" db="EMBL/GenBank/DDBJ databases">
        <title>Characterization of phylogenetic diversity of novel bifidobacterial species isolated in Czech ZOOs.</title>
        <authorList>
            <person name="Lugli G.A."/>
            <person name="Vera N.B."/>
            <person name="Ventura M."/>
        </authorList>
    </citation>
    <scope>NUCLEOTIDE SEQUENCE [LARGE SCALE GENOMIC DNA]</scope>
    <source>
        <strain evidence="2 3">DSM 109963</strain>
    </source>
</reference>
<name>A0ABX1SXT9_9BIFI</name>